<reference evidence="3" key="2">
    <citation type="submission" date="2023-06" db="EMBL/GenBank/DDBJ databases">
        <authorList>
            <consortium name="Lawrence Berkeley National Laboratory"/>
            <person name="Haridas S."/>
            <person name="Hensen N."/>
            <person name="Bonometti L."/>
            <person name="Westerberg I."/>
            <person name="Brannstrom I.O."/>
            <person name="Guillou S."/>
            <person name="Cros-Aarteil S."/>
            <person name="Calhoun S."/>
            <person name="Kuo A."/>
            <person name="Mondo S."/>
            <person name="Pangilinan J."/>
            <person name="Riley R."/>
            <person name="LaButti K."/>
            <person name="Andreopoulos B."/>
            <person name="Lipzen A."/>
            <person name="Chen C."/>
            <person name="Yanf M."/>
            <person name="Daum C."/>
            <person name="Ng V."/>
            <person name="Clum A."/>
            <person name="Steindorff A."/>
            <person name="Ohm R."/>
            <person name="Martin F."/>
            <person name="Silar P."/>
            <person name="Natvig D."/>
            <person name="Lalanne C."/>
            <person name="Gautier V."/>
            <person name="Ament-velasquez S.L."/>
            <person name="Kruys A."/>
            <person name="Hutchinson M.I."/>
            <person name="Powell A.J."/>
            <person name="Barry K."/>
            <person name="Miller A.N."/>
            <person name="Grigoriev I.V."/>
            <person name="Debuchy R."/>
            <person name="Gladieux P."/>
            <person name="Thoren M.H."/>
            <person name="Johannesson H."/>
        </authorList>
    </citation>
    <scope>NUCLEOTIDE SEQUENCE</scope>
    <source>
        <strain evidence="3">CBS 232.78</strain>
    </source>
</reference>
<dbReference type="InterPro" id="IPR036638">
    <property type="entry name" value="HLH_DNA-bd_sf"/>
</dbReference>
<evidence type="ECO:0000313" key="4">
    <source>
        <dbReference type="Proteomes" id="UP001285441"/>
    </source>
</evidence>
<feature type="compositionally biased region" description="Polar residues" evidence="1">
    <location>
        <begin position="338"/>
        <end position="350"/>
    </location>
</feature>
<organism evidence="3 4">
    <name type="scientific">Podospora didyma</name>
    <dbReference type="NCBI Taxonomy" id="330526"/>
    <lineage>
        <taxon>Eukaryota</taxon>
        <taxon>Fungi</taxon>
        <taxon>Dikarya</taxon>
        <taxon>Ascomycota</taxon>
        <taxon>Pezizomycotina</taxon>
        <taxon>Sordariomycetes</taxon>
        <taxon>Sordariomycetidae</taxon>
        <taxon>Sordariales</taxon>
        <taxon>Podosporaceae</taxon>
        <taxon>Podospora</taxon>
    </lineage>
</organism>
<dbReference type="Gene3D" id="4.10.280.10">
    <property type="entry name" value="Helix-loop-helix DNA-binding domain"/>
    <property type="match status" value="1"/>
</dbReference>
<feature type="region of interest" description="Disordered" evidence="1">
    <location>
        <begin position="177"/>
        <end position="294"/>
    </location>
</feature>
<evidence type="ECO:0000256" key="1">
    <source>
        <dbReference type="SAM" id="MobiDB-lite"/>
    </source>
</evidence>
<dbReference type="GO" id="GO:0046983">
    <property type="term" value="F:protein dimerization activity"/>
    <property type="evidence" value="ECO:0007669"/>
    <property type="project" value="InterPro"/>
</dbReference>
<comment type="caution">
    <text evidence="3">The sequence shown here is derived from an EMBL/GenBank/DDBJ whole genome shotgun (WGS) entry which is preliminary data.</text>
</comment>
<gene>
    <name evidence="3" type="ORF">B0H63DRAFT_538547</name>
</gene>
<dbReference type="Pfam" id="PF00010">
    <property type="entry name" value="HLH"/>
    <property type="match status" value="1"/>
</dbReference>
<sequence length="453" mass="49916">MHPDVVSSLAYSFATKCEESFPESFPERYLDSPARSPGPDRSAPQSHAGDGILYTQPHPVLPRPETFQVEPGLSSFWSQSWLEQSQHVPFHRHSHHGPRAASPPALVNYGIFTSPIPPPSPAQTDWDMLQTTFDQSSSISAAVERFQWAATQCSELKIEDDSDSILSLNDSLEEFCPPQSAWPPPATQRFRRRSVPKITKPSRLMPPTAAAAALSRPNRRSTYNNNTTHHQHQHQPHHDSSPDNLFDLSEVLLPPSDYPLPQPTSAATPATDHPTTPTFFAHPGGGGPDDEFSSTTKALSKRIAHKLSEKSRRNRLTVAIREIQRLLPPGAPPDRTITENPNALTPSSPLQADESQRGFVSTASTTTTVGGSAPISKVDVVEMAIGYIKRLQKENEKSARRAEEAESELREARRQKEVPTSPIHEASVAVEEDKPSENNEDDGARMAVRKTSE</sequence>
<protein>
    <recommendedName>
        <fullName evidence="2">BHLH domain-containing protein</fullName>
    </recommendedName>
</protein>
<feature type="region of interest" description="Disordered" evidence="1">
    <location>
        <begin position="19"/>
        <end position="61"/>
    </location>
</feature>
<name>A0AAE0NYX5_9PEZI</name>
<dbReference type="InterPro" id="IPR011598">
    <property type="entry name" value="bHLH_dom"/>
</dbReference>
<proteinExistence type="predicted"/>
<feature type="compositionally biased region" description="Low complexity" evidence="1">
    <location>
        <begin position="263"/>
        <end position="282"/>
    </location>
</feature>
<dbReference type="AlphaFoldDB" id="A0AAE0NYX5"/>
<evidence type="ECO:0000313" key="3">
    <source>
        <dbReference type="EMBL" id="KAK3390296.1"/>
    </source>
</evidence>
<accession>A0AAE0NYX5</accession>
<evidence type="ECO:0000259" key="2">
    <source>
        <dbReference type="PROSITE" id="PS50888"/>
    </source>
</evidence>
<feature type="region of interest" description="Disordered" evidence="1">
    <location>
        <begin position="393"/>
        <end position="453"/>
    </location>
</feature>
<dbReference type="Proteomes" id="UP001285441">
    <property type="component" value="Unassembled WGS sequence"/>
</dbReference>
<keyword evidence="4" id="KW-1185">Reference proteome</keyword>
<feature type="compositionally biased region" description="Basic and acidic residues" evidence="1">
    <location>
        <begin position="393"/>
        <end position="417"/>
    </location>
</feature>
<feature type="region of interest" description="Disordered" evidence="1">
    <location>
        <begin position="327"/>
        <end position="357"/>
    </location>
</feature>
<reference evidence="3" key="1">
    <citation type="journal article" date="2023" name="Mol. Phylogenet. Evol.">
        <title>Genome-scale phylogeny and comparative genomics of the fungal order Sordariales.</title>
        <authorList>
            <person name="Hensen N."/>
            <person name="Bonometti L."/>
            <person name="Westerberg I."/>
            <person name="Brannstrom I.O."/>
            <person name="Guillou S."/>
            <person name="Cros-Aarteil S."/>
            <person name="Calhoun S."/>
            <person name="Haridas S."/>
            <person name="Kuo A."/>
            <person name="Mondo S."/>
            <person name="Pangilinan J."/>
            <person name="Riley R."/>
            <person name="LaButti K."/>
            <person name="Andreopoulos B."/>
            <person name="Lipzen A."/>
            <person name="Chen C."/>
            <person name="Yan M."/>
            <person name="Daum C."/>
            <person name="Ng V."/>
            <person name="Clum A."/>
            <person name="Steindorff A."/>
            <person name="Ohm R.A."/>
            <person name="Martin F."/>
            <person name="Silar P."/>
            <person name="Natvig D.O."/>
            <person name="Lalanne C."/>
            <person name="Gautier V."/>
            <person name="Ament-Velasquez S.L."/>
            <person name="Kruys A."/>
            <person name="Hutchinson M.I."/>
            <person name="Powell A.J."/>
            <person name="Barry K."/>
            <person name="Miller A.N."/>
            <person name="Grigoriev I.V."/>
            <person name="Debuchy R."/>
            <person name="Gladieux P."/>
            <person name="Hiltunen Thoren M."/>
            <person name="Johannesson H."/>
        </authorList>
    </citation>
    <scope>NUCLEOTIDE SEQUENCE</scope>
    <source>
        <strain evidence="3">CBS 232.78</strain>
    </source>
</reference>
<feature type="domain" description="BHLH" evidence="2">
    <location>
        <begin position="300"/>
        <end position="391"/>
    </location>
</feature>
<dbReference type="SMART" id="SM00353">
    <property type="entry name" value="HLH"/>
    <property type="match status" value="1"/>
</dbReference>
<dbReference type="PROSITE" id="PS50888">
    <property type="entry name" value="BHLH"/>
    <property type="match status" value="1"/>
</dbReference>
<dbReference type="EMBL" id="JAULSW010000002">
    <property type="protein sequence ID" value="KAK3390296.1"/>
    <property type="molecule type" value="Genomic_DNA"/>
</dbReference>
<dbReference type="SUPFAM" id="SSF47459">
    <property type="entry name" value="HLH, helix-loop-helix DNA-binding domain"/>
    <property type="match status" value="1"/>
</dbReference>